<dbReference type="AlphaFoldDB" id="A0A1M7II00"/>
<dbReference type="InterPro" id="IPR011889">
    <property type="entry name" value="Liste_lipo_26"/>
</dbReference>
<reference evidence="3 4" key="1">
    <citation type="submission" date="2016-11" db="EMBL/GenBank/DDBJ databases">
        <authorList>
            <person name="Jaros S."/>
            <person name="Januszkiewicz K."/>
            <person name="Wedrychowicz H."/>
        </authorList>
    </citation>
    <scope>NUCLEOTIDE SEQUENCE [LARGE SCALE GENOMIC DNA]</scope>
    <source>
        <strain evidence="3 4">Y1</strain>
    </source>
</reference>
<gene>
    <name evidence="3" type="ORF">SAMN04487860_104124</name>
</gene>
<dbReference type="PROSITE" id="PS51766">
    <property type="entry name" value="DOCKERIN"/>
    <property type="match status" value="1"/>
</dbReference>
<dbReference type="NCBIfam" id="TIGR02167">
    <property type="entry name" value="Liste_lipo_26"/>
    <property type="match status" value="7"/>
</dbReference>
<dbReference type="Proteomes" id="UP000184394">
    <property type="component" value="Unassembled WGS sequence"/>
</dbReference>
<dbReference type="Gene3D" id="3.80.10.10">
    <property type="entry name" value="Ribonuclease Inhibitor"/>
    <property type="match status" value="1"/>
</dbReference>
<name>A0A1M7II00_RUMFL</name>
<dbReference type="InterPro" id="IPR008964">
    <property type="entry name" value="Invasin/intimin_cell_adhesion"/>
</dbReference>
<evidence type="ECO:0000256" key="1">
    <source>
        <dbReference type="SAM" id="MobiDB-lite"/>
    </source>
</evidence>
<dbReference type="GO" id="GO:0000272">
    <property type="term" value="P:polysaccharide catabolic process"/>
    <property type="evidence" value="ECO:0007669"/>
    <property type="project" value="InterPro"/>
</dbReference>
<sequence length="998" mass="108815">MKFNKLLAGFTACICMIGSISNTFTKNTLILVGSADDSSNTTKVWSGNYDTSWYDNTKTEFQINTAEQLAGLVNLNISGDTFKNKTFYLQNNFSFSNYSLNSMDTFEGIINGMNHSISGLKNPFIKKNSGTIEKISFNSNITSQDSSKTPLIGIIANESNGNMFNCNVSGYITCNTPASQNGMSYPYDNIYIGGICGKQTGGMLLNCSSSVNITRSTDRHFSAMYVGGICGYSSSATIRECTYTNGSINATATPLQSKTVVYTSNVETIDSVNKKIYYECYLRYDNVDSKLYVGGICGNAQIVNFYSCKNSGTIICKNKIKEGATPSINYETGETISTYTNNYGNTYYNLKKCYRLNTANKGKPTVTVETNVGCICGSTSSSNFYGCSNSGTVTSNNSNSTQICGYKDQFTKIEEKDPLKITTTTTKITTTSTVTSKKTTTTSKPTTTTSKKTTTTSKPTTTTSKKTTTTSKPTTTTSKKTTTTSKSTTTTSKKTTTTSTTTITSKISTTSTLPPLELEENSISLTVGEQFAITANQSNLTYESSDKSIATVSKSGVITARTIGSAMIFVSNSDDDTVILRVTVSKGKNNVEFDEGTGILTLKGAITVDDIKPYRNNNKVKKVVTEKTTIFPENSKGLFSSLSAETFELENADTSQVTDMSDMFLYCTKVKTLDLRSFDTSNVTKMAEMFDNCNNLSSVYLSSFNTSKVTNMCSMFINCPMISSINISNFDTSNVTNMKQMFFGCDKLINLDLSKFDTSNVNNMNSMFAQCYSLTSLDLKNFNTSRVTDMGSMFANCNHLTSLNINSFDTSNVINMETMFYNCSNLTSLDLTSFNISSLINADRMFNFCSDLKKIIVSNKWKITSKIVNTVLFNGCNSLIGGNGTKYNPEIINTQYACVDEKGSPGYFTASADYVSTIMFFGDANCDDEVDLSDAVLIMQSIANPNKYGYGGTSPSAITQKGMLQADVDISTKGLTGNDALKIQKYLLKIINTLDPNQ</sequence>
<organism evidence="3 4">
    <name type="scientific">Ruminococcus flavefaciens</name>
    <dbReference type="NCBI Taxonomy" id="1265"/>
    <lineage>
        <taxon>Bacteria</taxon>
        <taxon>Bacillati</taxon>
        <taxon>Bacillota</taxon>
        <taxon>Clostridia</taxon>
        <taxon>Eubacteriales</taxon>
        <taxon>Oscillospiraceae</taxon>
        <taxon>Ruminococcus</taxon>
    </lineage>
</organism>
<evidence type="ECO:0000259" key="2">
    <source>
        <dbReference type="PROSITE" id="PS51766"/>
    </source>
</evidence>
<dbReference type="InterPro" id="IPR036439">
    <property type="entry name" value="Dockerin_dom_sf"/>
</dbReference>
<protein>
    <submittedName>
        <fullName evidence="3">Surface protein</fullName>
    </submittedName>
</protein>
<evidence type="ECO:0000313" key="4">
    <source>
        <dbReference type="Proteomes" id="UP000184394"/>
    </source>
</evidence>
<dbReference type="RefSeq" id="WP_072949721.1">
    <property type="nucleotide sequence ID" value="NZ_FRCT01000004.1"/>
</dbReference>
<dbReference type="EMBL" id="FRCT01000004">
    <property type="protein sequence ID" value="SHM40228.1"/>
    <property type="molecule type" value="Genomic_DNA"/>
</dbReference>
<dbReference type="SUPFAM" id="SSF52047">
    <property type="entry name" value="RNI-like"/>
    <property type="match status" value="1"/>
</dbReference>
<dbReference type="SUPFAM" id="SSF63446">
    <property type="entry name" value="Type I dockerin domain"/>
    <property type="match status" value="1"/>
</dbReference>
<dbReference type="Gene3D" id="1.10.1330.10">
    <property type="entry name" value="Dockerin domain"/>
    <property type="match status" value="1"/>
</dbReference>
<dbReference type="SUPFAM" id="SSF49373">
    <property type="entry name" value="Invasin/intimin cell-adhesion fragments"/>
    <property type="match status" value="1"/>
</dbReference>
<proteinExistence type="predicted"/>
<dbReference type="OrthoDB" id="5847479at2"/>
<dbReference type="Pfam" id="PF03382">
    <property type="entry name" value="DUF285"/>
    <property type="match status" value="1"/>
</dbReference>
<dbReference type="Gene3D" id="2.60.40.1080">
    <property type="match status" value="1"/>
</dbReference>
<dbReference type="InterPro" id="IPR011493">
    <property type="entry name" value="GLUG"/>
</dbReference>
<feature type="domain" description="Dockerin" evidence="2">
    <location>
        <begin position="917"/>
        <end position="996"/>
    </location>
</feature>
<dbReference type="InterPro" id="IPR005046">
    <property type="entry name" value="DUF285"/>
</dbReference>
<feature type="region of interest" description="Disordered" evidence="1">
    <location>
        <begin position="437"/>
        <end position="495"/>
    </location>
</feature>
<dbReference type="InterPro" id="IPR016134">
    <property type="entry name" value="Dockerin_dom"/>
</dbReference>
<dbReference type="Pfam" id="PF07581">
    <property type="entry name" value="Glug"/>
    <property type="match status" value="1"/>
</dbReference>
<dbReference type="Gene3D" id="2.160.20.110">
    <property type="match status" value="1"/>
</dbReference>
<evidence type="ECO:0000313" key="3">
    <source>
        <dbReference type="EMBL" id="SHM40228.1"/>
    </source>
</evidence>
<dbReference type="InterPro" id="IPR032675">
    <property type="entry name" value="LRR_dom_sf"/>
</dbReference>
<accession>A0A1M7II00</accession>